<evidence type="ECO:0008006" key="2">
    <source>
        <dbReference type="Google" id="ProtNLM"/>
    </source>
</evidence>
<proteinExistence type="predicted"/>
<name>A0A645HZN1_9ZZZZ</name>
<evidence type="ECO:0000313" key="1">
    <source>
        <dbReference type="EMBL" id="MPN44477.1"/>
    </source>
</evidence>
<dbReference type="Gene3D" id="3.40.50.1110">
    <property type="entry name" value="SGNH hydrolase"/>
    <property type="match status" value="1"/>
</dbReference>
<protein>
    <recommendedName>
        <fullName evidence="2">SGNH hydrolase-type esterase domain-containing protein</fullName>
    </recommendedName>
</protein>
<dbReference type="EMBL" id="VSSQ01103617">
    <property type="protein sequence ID" value="MPN44477.1"/>
    <property type="molecule type" value="Genomic_DNA"/>
</dbReference>
<dbReference type="InterPro" id="IPR036514">
    <property type="entry name" value="SGNH_hydro_sf"/>
</dbReference>
<dbReference type="AlphaFoldDB" id="A0A645HZN1"/>
<organism evidence="1">
    <name type="scientific">bioreactor metagenome</name>
    <dbReference type="NCBI Taxonomy" id="1076179"/>
    <lineage>
        <taxon>unclassified sequences</taxon>
        <taxon>metagenomes</taxon>
        <taxon>ecological metagenomes</taxon>
    </lineage>
</organism>
<comment type="caution">
    <text evidence="1">The sequence shown here is derived from an EMBL/GenBank/DDBJ whole genome shotgun (WGS) entry which is preliminary data.</text>
</comment>
<gene>
    <name evidence="1" type="ORF">SDC9_192042</name>
</gene>
<accession>A0A645HZN1</accession>
<sequence length="64" mass="7440">MGAEEKCKDISEQFKNIFDNSQYYLLDSNEIIKTSEVDGSHLSEESHYILGKELGRKIKEIFIK</sequence>
<reference evidence="1" key="1">
    <citation type="submission" date="2019-08" db="EMBL/GenBank/DDBJ databases">
        <authorList>
            <person name="Kucharzyk K."/>
            <person name="Murdoch R.W."/>
            <person name="Higgins S."/>
            <person name="Loffler F."/>
        </authorList>
    </citation>
    <scope>NUCLEOTIDE SEQUENCE</scope>
</reference>